<dbReference type="GO" id="GO:0008184">
    <property type="term" value="F:glycogen phosphorylase activity"/>
    <property type="evidence" value="ECO:0007669"/>
    <property type="project" value="InterPro"/>
</dbReference>
<reference evidence="13" key="2">
    <citation type="submission" date="2021-04" db="EMBL/GenBank/DDBJ databases">
        <authorList>
            <person name="Dong X."/>
        </authorList>
    </citation>
    <scope>NUCLEOTIDE SEQUENCE</scope>
    <source>
        <strain evidence="13">ZWT</strain>
    </source>
</reference>
<dbReference type="PANTHER" id="PTHR11468">
    <property type="entry name" value="GLYCOGEN PHOSPHORYLASE"/>
    <property type="match status" value="1"/>
</dbReference>
<keyword evidence="6 12" id="KW-0328">Glycosyltransferase</keyword>
<keyword evidence="8 11" id="KW-0663">Pyridoxal phosphate</keyword>
<dbReference type="AlphaFoldDB" id="A0A9J6P6F3"/>
<dbReference type="Pfam" id="PF00343">
    <property type="entry name" value="Phosphorylase"/>
    <property type="match status" value="1"/>
</dbReference>
<evidence type="ECO:0000256" key="1">
    <source>
        <dbReference type="ARBA" id="ARBA00001275"/>
    </source>
</evidence>
<evidence type="ECO:0000313" key="14">
    <source>
        <dbReference type="Proteomes" id="UP001056429"/>
    </source>
</evidence>
<gene>
    <name evidence="13" type="ORF">KDK92_18280</name>
</gene>
<dbReference type="FunFam" id="3.40.50.2000:FF:000153">
    <property type="entry name" value="Alpha-1,4 glucan phosphorylase"/>
    <property type="match status" value="1"/>
</dbReference>
<keyword evidence="5" id="KW-0321">Glycogen metabolism</keyword>
<dbReference type="RefSeq" id="WP_250860832.1">
    <property type="nucleotide sequence ID" value="NZ_JAGSOJ010000004.1"/>
</dbReference>
<accession>A0A9J6P6F3</accession>
<protein>
    <recommendedName>
        <fullName evidence="12">Alpha-1,4 glucan phosphorylase</fullName>
        <ecNumber evidence="12">2.4.1.1</ecNumber>
    </recommendedName>
</protein>
<dbReference type="InterPro" id="IPR011833">
    <property type="entry name" value="Glycg_phsphrylas"/>
</dbReference>
<dbReference type="PIRSF" id="PIRSF000460">
    <property type="entry name" value="Pprylas_GlgP"/>
    <property type="match status" value="1"/>
</dbReference>
<keyword evidence="9 12" id="KW-0119">Carbohydrate metabolism</keyword>
<dbReference type="FunFam" id="3.40.50.2000:FF:000005">
    <property type="entry name" value="Alpha-1,4 glucan phosphorylase"/>
    <property type="match status" value="1"/>
</dbReference>
<evidence type="ECO:0000256" key="3">
    <source>
        <dbReference type="ARBA" id="ARBA00006047"/>
    </source>
</evidence>
<dbReference type="PROSITE" id="PS00102">
    <property type="entry name" value="PHOSPHORYLASE"/>
    <property type="match status" value="1"/>
</dbReference>
<dbReference type="EMBL" id="JAGSOJ010000004">
    <property type="protein sequence ID" value="MCM1991689.1"/>
    <property type="molecule type" value="Genomic_DNA"/>
</dbReference>
<evidence type="ECO:0000256" key="4">
    <source>
        <dbReference type="ARBA" id="ARBA00022553"/>
    </source>
</evidence>
<dbReference type="GO" id="GO:0005737">
    <property type="term" value="C:cytoplasm"/>
    <property type="evidence" value="ECO:0007669"/>
    <property type="project" value="TreeGrafter"/>
</dbReference>
<feature type="modified residue" description="N6-(pyridoxal phosphate)lysine" evidence="11">
    <location>
        <position position="656"/>
    </location>
</feature>
<evidence type="ECO:0000256" key="8">
    <source>
        <dbReference type="ARBA" id="ARBA00022898"/>
    </source>
</evidence>
<evidence type="ECO:0000256" key="10">
    <source>
        <dbReference type="ARBA" id="ARBA00025174"/>
    </source>
</evidence>
<dbReference type="CDD" id="cd04300">
    <property type="entry name" value="GT35_Glycogen_Phosphorylase"/>
    <property type="match status" value="1"/>
</dbReference>
<organism evidence="13 14">
    <name type="scientific">Oceanirhabdus seepicola</name>
    <dbReference type="NCBI Taxonomy" id="2828781"/>
    <lineage>
        <taxon>Bacteria</taxon>
        <taxon>Bacillati</taxon>
        <taxon>Bacillota</taxon>
        <taxon>Clostridia</taxon>
        <taxon>Eubacteriales</taxon>
        <taxon>Clostridiaceae</taxon>
        <taxon>Oceanirhabdus</taxon>
    </lineage>
</organism>
<dbReference type="Gene3D" id="3.40.50.2000">
    <property type="entry name" value="Glycogen Phosphorylase B"/>
    <property type="match status" value="2"/>
</dbReference>
<evidence type="ECO:0000256" key="7">
    <source>
        <dbReference type="ARBA" id="ARBA00022679"/>
    </source>
</evidence>
<dbReference type="GO" id="GO:0030170">
    <property type="term" value="F:pyridoxal phosphate binding"/>
    <property type="evidence" value="ECO:0007669"/>
    <property type="project" value="InterPro"/>
</dbReference>
<dbReference type="SUPFAM" id="SSF53756">
    <property type="entry name" value="UDP-Glycosyltransferase/glycogen phosphorylase"/>
    <property type="match status" value="1"/>
</dbReference>
<dbReference type="NCBIfam" id="TIGR02093">
    <property type="entry name" value="P_ylase"/>
    <property type="match status" value="1"/>
</dbReference>
<dbReference type="Proteomes" id="UP001056429">
    <property type="component" value="Unassembled WGS sequence"/>
</dbReference>
<dbReference type="InterPro" id="IPR035090">
    <property type="entry name" value="Pyridoxal_P_attach_site"/>
</dbReference>
<dbReference type="PANTHER" id="PTHR11468:SF3">
    <property type="entry name" value="GLYCOGEN PHOSPHORYLASE, LIVER FORM"/>
    <property type="match status" value="1"/>
</dbReference>
<comment type="caution">
    <text evidence="13">The sequence shown here is derived from an EMBL/GenBank/DDBJ whole genome shotgun (WGS) entry which is preliminary data.</text>
</comment>
<evidence type="ECO:0000313" key="13">
    <source>
        <dbReference type="EMBL" id="MCM1991689.1"/>
    </source>
</evidence>
<keyword evidence="4" id="KW-0597">Phosphoprotein</keyword>
<name>A0A9J6P6F3_9CLOT</name>
<evidence type="ECO:0000256" key="6">
    <source>
        <dbReference type="ARBA" id="ARBA00022676"/>
    </source>
</evidence>
<dbReference type="EC" id="2.4.1.1" evidence="12"/>
<comment type="function">
    <text evidence="12">Allosteric enzyme that catalyzes the rate-limiting step in glycogen catabolism, the phosphorolytic cleavage of glycogen to produce glucose-1-phosphate, and plays a central role in maintaining cellular and organismal glucose homeostasis.</text>
</comment>
<evidence type="ECO:0000256" key="11">
    <source>
        <dbReference type="PIRSR" id="PIRSR000460-1"/>
    </source>
</evidence>
<comment type="similarity">
    <text evidence="3 12">Belongs to the glycogen phosphorylase family.</text>
</comment>
<evidence type="ECO:0000256" key="12">
    <source>
        <dbReference type="RuleBase" id="RU000587"/>
    </source>
</evidence>
<keyword evidence="14" id="KW-1185">Reference proteome</keyword>
<evidence type="ECO:0000256" key="5">
    <source>
        <dbReference type="ARBA" id="ARBA00022600"/>
    </source>
</evidence>
<comment type="function">
    <text evidence="10">Phosphorylase is an important allosteric enzyme in carbohydrate metabolism. Enzymes from different sources differ in their regulatory mechanisms and in their natural substrates. However, all known phosphorylases share catalytic and structural properties.</text>
</comment>
<reference evidence="13" key="1">
    <citation type="journal article" date="2021" name="mSystems">
        <title>Bacteria and Archaea Synergistically Convert Glycine Betaine to Biogenic Methane in the Formosa Cold Seep of the South China Sea.</title>
        <authorList>
            <person name="Li L."/>
            <person name="Zhang W."/>
            <person name="Zhang S."/>
            <person name="Song L."/>
            <person name="Sun Q."/>
            <person name="Zhang H."/>
            <person name="Xiang H."/>
            <person name="Dong X."/>
        </authorList>
    </citation>
    <scope>NUCLEOTIDE SEQUENCE</scope>
    <source>
        <strain evidence="13">ZWT</strain>
    </source>
</reference>
<sequence>MRVNKDQFIEDFVNKLVSKRGKKIKEANLLDKYYALASLTRDYIAEYWVNTNERYLKDNKKQIYYFSMEFLIGKLLISNLMSLGIKEVCEDGLKDLGLDLNEIAEIEKEPGLGNGGLGRLAACFSDSMATLGIPGYGVGIRYKYGLFQQKIMEGYQEEFPDQWLKYENAWEIKRPSESVEVKFGGNVIITQKDNRLKFVHENYESILAVPYDIPIVGYKNNIVNTLRLLSAEVMDKEFDYYHFNKGEYTKAFEDKYNTEAISYVLYPDDSYEKGKILRLKQEYFLVSSGVQSIVESFKKSGKHLKEFYKYVSIHINDTHPALAIPELIRILIDEEGFGWDEAWKITKHTISYTNHTIMAEALEKWNVDMIKKFLPRIFMIIEEINERFCKELWNTKYNGDFDKISEMAIIADNQIKMAHLAIVGSHSINGVAKLHTEILKRKELKEFYNIYPEKFNNKTNGISHRRWLLKCNPKLASVISEYIGPSWIDSPESLMNLLEFKKDPCFKEKIYKIKQYNKNKFANMVKEKYSIEINPNSIFDIQAKRIHEYKRQVLNVFHIMHLYNKLLENPNLDIYPRTFIFAGKAAPGYYIAKETIKLINSLGKKINNDYRIKDKLKVLFIEDYNITLAELLMPAADVSEQISTTTKEASGTGNMKFMMNGAITIATLDGANIEIANEVGEDNIIIFGLKAKEVLEIYKNNTHNSIDIYNEDIRLKTVMDELINGFLPVSMDEFKGIYDSLLKDNDKYLVLKDFCDYVRAQEKIDKLYRNKSKWLEMSVTNIAYSGKFSSDKTIEEYAKEIWGAL</sequence>
<proteinExistence type="inferred from homology"/>
<comment type="cofactor">
    <cofactor evidence="2 12">
        <name>pyridoxal 5'-phosphate</name>
        <dbReference type="ChEBI" id="CHEBI:597326"/>
    </cofactor>
</comment>
<dbReference type="InterPro" id="IPR000811">
    <property type="entry name" value="Glyco_trans_35"/>
</dbReference>
<dbReference type="GO" id="GO:0005980">
    <property type="term" value="P:glycogen catabolic process"/>
    <property type="evidence" value="ECO:0007669"/>
    <property type="project" value="TreeGrafter"/>
</dbReference>
<evidence type="ECO:0000256" key="2">
    <source>
        <dbReference type="ARBA" id="ARBA00001933"/>
    </source>
</evidence>
<comment type="catalytic activity">
    <reaction evidence="1 12">
        <text>[(1-&gt;4)-alpha-D-glucosyl](n) + phosphate = [(1-&gt;4)-alpha-D-glucosyl](n-1) + alpha-D-glucose 1-phosphate</text>
        <dbReference type="Rhea" id="RHEA:41732"/>
        <dbReference type="Rhea" id="RHEA-COMP:9584"/>
        <dbReference type="Rhea" id="RHEA-COMP:9586"/>
        <dbReference type="ChEBI" id="CHEBI:15444"/>
        <dbReference type="ChEBI" id="CHEBI:43474"/>
        <dbReference type="ChEBI" id="CHEBI:58601"/>
        <dbReference type="EC" id="2.4.1.1"/>
    </reaction>
</comment>
<keyword evidence="7 12" id="KW-0808">Transferase</keyword>
<evidence type="ECO:0000256" key="9">
    <source>
        <dbReference type="ARBA" id="ARBA00023277"/>
    </source>
</evidence>